<proteinExistence type="inferred from homology"/>
<evidence type="ECO:0000259" key="2">
    <source>
        <dbReference type="Pfam" id="PF00582"/>
    </source>
</evidence>
<evidence type="ECO:0000313" key="3">
    <source>
        <dbReference type="EMBL" id="MFD1096635.1"/>
    </source>
</evidence>
<evidence type="ECO:0000256" key="1">
    <source>
        <dbReference type="ARBA" id="ARBA00008791"/>
    </source>
</evidence>
<feature type="domain" description="UspA" evidence="2">
    <location>
        <begin position="146"/>
        <end position="274"/>
    </location>
</feature>
<dbReference type="SUPFAM" id="SSF52402">
    <property type="entry name" value="Adenine nucleotide alpha hydrolases-like"/>
    <property type="match status" value="2"/>
</dbReference>
<organism evidence="3 4">
    <name type="scientific">Salegentibacter chungangensis</name>
    <dbReference type="NCBI Taxonomy" id="1335724"/>
    <lineage>
        <taxon>Bacteria</taxon>
        <taxon>Pseudomonadati</taxon>
        <taxon>Bacteroidota</taxon>
        <taxon>Flavobacteriia</taxon>
        <taxon>Flavobacteriales</taxon>
        <taxon>Flavobacteriaceae</taxon>
        <taxon>Salegentibacter</taxon>
    </lineage>
</organism>
<dbReference type="PANTHER" id="PTHR46268">
    <property type="entry name" value="STRESS RESPONSE PROTEIN NHAX"/>
    <property type="match status" value="1"/>
</dbReference>
<evidence type="ECO:0000313" key="4">
    <source>
        <dbReference type="Proteomes" id="UP001597131"/>
    </source>
</evidence>
<accession>A0ABW3NVA0</accession>
<keyword evidence="4" id="KW-1185">Reference proteome</keyword>
<reference evidence="4" key="1">
    <citation type="journal article" date="2019" name="Int. J. Syst. Evol. Microbiol.">
        <title>The Global Catalogue of Microorganisms (GCM) 10K type strain sequencing project: providing services to taxonomists for standard genome sequencing and annotation.</title>
        <authorList>
            <consortium name="The Broad Institute Genomics Platform"/>
            <consortium name="The Broad Institute Genome Sequencing Center for Infectious Disease"/>
            <person name="Wu L."/>
            <person name="Ma J."/>
        </authorList>
    </citation>
    <scope>NUCLEOTIDE SEQUENCE [LARGE SCALE GENOMIC DNA]</scope>
    <source>
        <strain evidence="4">CCUG 64793</strain>
    </source>
</reference>
<protein>
    <submittedName>
        <fullName evidence="3">Universal stress protein</fullName>
    </submittedName>
</protein>
<dbReference type="CDD" id="cd00293">
    <property type="entry name" value="USP-like"/>
    <property type="match status" value="2"/>
</dbReference>
<dbReference type="Proteomes" id="UP001597131">
    <property type="component" value="Unassembled WGS sequence"/>
</dbReference>
<dbReference type="PANTHER" id="PTHR46268:SF6">
    <property type="entry name" value="UNIVERSAL STRESS PROTEIN UP12"/>
    <property type="match status" value="1"/>
</dbReference>
<dbReference type="Gene3D" id="3.40.50.620">
    <property type="entry name" value="HUPs"/>
    <property type="match status" value="2"/>
</dbReference>
<dbReference type="RefSeq" id="WP_380746465.1">
    <property type="nucleotide sequence ID" value="NZ_JBHTLI010000003.1"/>
</dbReference>
<dbReference type="Pfam" id="PF00582">
    <property type="entry name" value="Usp"/>
    <property type="match status" value="1"/>
</dbReference>
<comment type="similarity">
    <text evidence="1">Belongs to the universal stress protein A family.</text>
</comment>
<dbReference type="EMBL" id="JBHTLI010000003">
    <property type="protein sequence ID" value="MFD1096635.1"/>
    <property type="molecule type" value="Genomic_DNA"/>
</dbReference>
<dbReference type="InterPro" id="IPR014729">
    <property type="entry name" value="Rossmann-like_a/b/a_fold"/>
</dbReference>
<dbReference type="InterPro" id="IPR006016">
    <property type="entry name" value="UspA"/>
</dbReference>
<gene>
    <name evidence="3" type="ORF">ACFQ3Q_12805</name>
</gene>
<name>A0ABW3NVA0_9FLAO</name>
<sequence>MEQVKNILVGLDLSEIDDTLIEYASFIADKLGAEKVYFVHNIKKYEISELFQEQLKDINLEDIISEELKDKISSKFNANAQWDVLISEDPYSEALIKYIVNKYLVNLVILGNKNKKKGTGTVPSKLLRILNCDLLTVPENAPCKLENIWVGTDFSKESKKVFQAARVLQSATGAKVTATHVFSIPVHFSPYINKEDMEPKIEKHVNERMDKFLKNLDYQGDLSFRIYSARSSSEAVELATKAEASKADMLVVADTGGSTISSILVGSLTEELFNSQLHLPLWISK</sequence>
<comment type="caution">
    <text evidence="3">The sequence shown here is derived from an EMBL/GenBank/DDBJ whole genome shotgun (WGS) entry which is preliminary data.</text>
</comment>